<reference evidence="2" key="1">
    <citation type="submission" date="2016-11" db="UniProtKB">
        <authorList>
            <consortium name="WormBaseParasite"/>
        </authorList>
    </citation>
    <scope>IDENTIFICATION</scope>
</reference>
<dbReference type="Proteomes" id="UP000095287">
    <property type="component" value="Unplaced"/>
</dbReference>
<dbReference type="AlphaFoldDB" id="A0A1I8AFI2"/>
<protein>
    <submittedName>
        <fullName evidence="2">EF-hand domain-containing protein</fullName>
    </submittedName>
</protein>
<sequence length="146" mass="16600">MRGAAQVATTLRRSGALGEFNLLTSIREGPGRVVLSRVRTIWDLDKDGVIEANLELENSLQAMDNGHDKKRKWIIGYSRATSRSLRSENIWRTKKGPLERFPRQRRGSSSVFQIFLISRLKFLISFNRTSFRGQQKITHGGANLIS</sequence>
<organism evidence="1 2">
    <name type="scientific">Steinernema glaseri</name>
    <dbReference type="NCBI Taxonomy" id="37863"/>
    <lineage>
        <taxon>Eukaryota</taxon>
        <taxon>Metazoa</taxon>
        <taxon>Ecdysozoa</taxon>
        <taxon>Nematoda</taxon>
        <taxon>Chromadorea</taxon>
        <taxon>Rhabditida</taxon>
        <taxon>Tylenchina</taxon>
        <taxon>Panagrolaimomorpha</taxon>
        <taxon>Strongyloidoidea</taxon>
        <taxon>Steinernematidae</taxon>
        <taxon>Steinernema</taxon>
    </lineage>
</organism>
<evidence type="ECO:0000313" key="1">
    <source>
        <dbReference type="Proteomes" id="UP000095287"/>
    </source>
</evidence>
<accession>A0A1I8AFI2</accession>
<evidence type="ECO:0000313" key="2">
    <source>
        <dbReference type="WBParaSite" id="L893_g5425.t1"/>
    </source>
</evidence>
<proteinExistence type="predicted"/>
<keyword evidence="1" id="KW-1185">Reference proteome</keyword>
<name>A0A1I8AFI2_9BILA</name>
<dbReference type="WBParaSite" id="L893_g5425.t1">
    <property type="protein sequence ID" value="L893_g5425.t1"/>
    <property type="gene ID" value="L893_g5425"/>
</dbReference>